<dbReference type="NCBIfam" id="TIGR02391">
    <property type="entry name" value="hypoth_ymh"/>
    <property type="match status" value="1"/>
</dbReference>
<feature type="non-terminal residue" evidence="2">
    <location>
        <position position="192"/>
    </location>
</feature>
<evidence type="ECO:0000313" key="2">
    <source>
        <dbReference type="EMBL" id="GAH65337.1"/>
    </source>
</evidence>
<proteinExistence type="predicted"/>
<dbReference type="EMBL" id="BARU01033257">
    <property type="protein sequence ID" value="GAH65337.1"/>
    <property type="molecule type" value="Genomic_DNA"/>
</dbReference>
<dbReference type="Pfam" id="PF09509">
    <property type="entry name" value="Hypoth_Ymh"/>
    <property type="match status" value="1"/>
</dbReference>
<gene>
    <name evidence="2" type="ORF">S03H2_52358</name>
</gene>
<name>X1H7F7_9ZZZZ</name>
<comment type="caution">
    <text evidence="2">The sequence shown here is derived from an EMBL/GenBank/DDBJ whole genome shotgun (WGS) entry which is preliminary data.</text>
</comment>
<organism evidence="2">
    <name type="scientific">marine sediment metagenome</name>
    <dbReference type="NCBI Taxonomy" id="412755"/>
    <lineage>
        <taxon>unclassified sequences</taxon>
        <taxon>metagenomes</taxon>
        <taxon>ecological metagenomes</taxon>
    </lineage>
</organism>
<reference evidence="2" key="1">
    <citation type="journal article" date="2014" name="Front. Microbiol.">
        <title>High frequency of phylogenetically diverse reductive dehalogenase-homologous genes in deep subseafloor sedimentary metagenomes.</title>
        <authorList>
            <person name="Kawai M."/>
            <person name="Futagami T."/>
            <person name="Toyoda A."/>
            <person name="Takaki Y."/>
            <person name="Nishi S."/>
            <person name="Hori S."/>
            <person name="Arai W."/>
            <person name="Tsubouchi T."/>
            <person name="Morono Y."/>
            <person name="Uchiyama I."/>
            <person name="Ito T."/>
            <person name="Fujiyama A."/>
            <person name="Inagaki F."/>
            <person name="Takami H."/>
        </authorList>
    </citation>
    <scope>NUCLEOTIDE SEQUENCE</scope>
    <source>
        <strain evidence="2">Expedition CK06-06</strain>
    </source>
</reference>
<accession>X1H7F7</accession>
<dbReference type="InterPro" id="IPR012654">
    <property type="entry name" value="CHP02391"/>
</dbReference>
<protein>
    <recommendedName>
        <fullName evidence="1">Conserved hypothetical protein CHP02391 domain-containing protein</fullName>
    </recommendedName>
</protein>
<dbReference type="AlphaFoldDB" id="X1H7F7"/>
<evidence type="ECO:0000259" key="1">
    <source>
        <dbReference type="Pfam" id="PF09509"/>
    </source>
</evidence>
<feature type="domain" description="Conserved hypothetical protein CHP02391" evidence="1">
    <location>
        <begin position="10"/>
        <end position="120"/>
    </location>
</feature>
<sequence>MIKIDLDKLLHQRIIDKCKSLYKDGHFPQAALEAIKQVERALKEKAEIGEKLFGARLVDQLLGAGKGIKLKIPLGEEFQEQARLLFKGAFSYYRNYAAHDGSKIDETICIRVMVLASELLDLVGASSVSFAEIGGVKELIKQGIFDNESQLSDLLSFLSSQVFPHEIFDGMFEDLAERSYSEQQYQTVFDLG</sequence>